<sequence>MWSRLEPHQMAHLEFVSHLQTTTSPPALSQPIMAERLRFPATEAVKLSPHLPSQDGLAAAAAKGRPFVTLTFATSLDSSLSLAPGTRTRLSGPESKAMTHYLRSRHDSILVGAGTVTADDPALNCRISGARLSSQPRPIVLDPRGRWDITFQSKVLEVARAGMGLAPFIITARRDVDPARRELLEQHGGKYILLAALPSGRFEWDDVLAVLQQEGLRSLMIEGGGEVINSLLAPESHALVDSVIVTIAPTWLGQGGVVVSPPRVQDAQGVPFSAARLSSVSWIPLGEDVVLCGKLGPG</sequence>
<organism evidence="14 15">
    <name type="scientific">Plectosphaerella cucumerina</name>
    <dbReference type="NCBI Taxonomy" id="40658"/>
    <lineage>
        <taxon>Eukaryota</taxon>
        <taxon>Fungi</taxon>
        <taxon>Dikarya</taxon>
        <taxon>Ascomycota</taxon>
        <taxon>Pezizomycotina</taxon>
        <taxon>Sordariomycetes</taxon>
        <taxon>Hypocreomycetidae</taxon>
        <taxon>Glomerellales</taxon>
        <taxon>Plectosphaerellaceae</taxon>
        <taxon>Plectosphaerella</taxon>
    </lineage>
</organism>
<comment type="catalytic activity">
    <reaction evidence="11">
        <text>2,5-diamino-6-(1-D-ribitylamino)pyrimidin-4(3H)-one 5'-phosphate + NAD(+) = 2,5-diamino-6-(1-D-ribosylamino)pyrimidin-4(3H)-one 5'-phosphate + NADH + H(+)</text>
        <dbReference type="Rhea" id="RHEA:27274"/>
        <dbReference type="ChEBI" id="CHEBI:15378"/>
        <dbReference type="ChEBI" id="CHEBI:57540"/>
        <dbReference type="ChEBI" id="CHEBI:57945"/>
        <dbReference type="ChEBI" id="CHEBI:58890"/>
        <dbReference type="ChEBI" id="CHEBI:59545"/>
        <dbReference type="EC" id="1.1.1.302"/>
    </reaction>
</comment>
<dbReference type="GO" id="GO:0008703">
    <property type="term" value="F:5-amino-6-(5-phosphoribosylamino)uracil reductase activity"/>
    <property type="evidence" value="ECO:0007669"/>
    <property type="project" value="InterPro"/>
</dbReference>
<evidence type="ECO:0000256" key="10">
    <source>
        <dbReference type="ARBA" id="ARBA00031630"/>
    </source>
</evidence>
<comment type="catalytic activity">
    <reaction evidence="12">
        <text>2,5-diamino-6-(1-D-ribitylamino)pyrimidin-4(3H)-one 5'-phosphate + NADP(+) = 2,5-diamino-6-(1-D-ribosylamino)pyrimidin-4(3H)-one 5'-phosphate + NADPH + H(+)</text>
        <dbReference type="Rhea" id="RHEA:27278"/>
        <dbReference type="ChEBI" id="CHEBI:15378"/>
        <dbReference type="ChEBI" id="CHEBI:57783"/>
        <dbReference type="ChEBI" id="CHEBI:58349"/>
        <dbReference type="ChEBI" id="CHEBI:58890"/>
        <dbReference type="ChEBI" id="CHEBI:59545"/>
        <dbReference type="EC" id="1.1.1.302"/>
    </reaction>
</comment>
<evidence type="ECO:0000256" key="11">
    <source>
        <dbReference type="ARBA" id="ARBA00047550"/>
    </source>
</evidence>
<comment type="similarity">
    <text evidence="3">Belongs to the HTP reductase family.</text>
</comment>
<evidence type="ECO:0000259" key="13">
    <source>
        <dbReference type="Pfam" id="PF01872"/>
    </source>
</evidence>
<dbReference type="PANTHER" id="PTHR38011:SF7">
    <property type="entry name" value="2,5-DIAMINO-6-RIBOSYLAMINO-4(3H)-PYRIMIDINONE 5'-PHOSPHATE REDUCTASE"/>
    <property type="match status" value="1"/>
</dbReference>
<comment type="pathway">
    <text evidence="2">Cofactor biosynthesis; riboflavin biosynthesis.</text>
</comment>
<dbReference type="PANTHER" id="PTHR38011">
    <property type="entry name" value="DIHYDROFOLATE REDUCTASE FAMILY PROTEIN (AFU_ORTHOLOGUE AFUA_8G06820)"/>
    <property type="match status" value="1"/>
</dbReference>
<dbReference type="AlphaFoldDB" id="A0A8K0T7F7"/>
<dbReference type="SUPFAM" id="SSF53597">
    <property type="entry name" value="Dihydrofolate reductase-like"/>
    <property type="match status" value="1"/>
</dbReference>
<keyword evidence="6" id="KW-0686">Riboflavin biosynthesis</keyword>
<keyword evidence="7" id="KW-0521">NADP</keyword>
<evidence type="ECO:0000256" key="4">
    <source>
        <dbReference type="ARBA" id="ARBA00012851"/>
    </source>
</evidence>
<dbReference type="InterPro" id="IPR002734">
    <property type="entry name" value="RibDG_C"/>
</dbReference>
<evidence type="ECO:0000256" key="7">
    <source>
        <dbReference type="ARBA" id="ARBA00022857"/>
    </source>
</evidence>
<keyword evidence="8" id="KW-0560">Oxidoreductase</keyword>
<dbReference type="OrthoDB" id="5432at2759"/>
<evidence type="ECO:0000256" key="1">
    <source>
        <dbReference type="ARBA" id="ARBA00003555"/>
    </source>
</evidence>
<proteinExistence type="inferred from homology"/>
<comment type="caution">
    <text evidence="14">The sequence shown here is derived from an EMBL/GenBank/DDBJ whole genome shotgun (WGS) entry which is preliminary data.</text>
</comment>
<protein>
    <recommendedName>
        <fullName evidence="5">2,5-diamino-6-ribosylamino-4(3H)-pyrimidinone 5'-phosphate reductase</fullName>
        <ecNumber evidence="4">1.1.1.302</ecNumber>
    </recommendedName>
    <alternativeName>
        <fullName evidence="10">2,5-diamino-6-(5-phospho-D-ribosylamino)pyrimidin-4(3H)-one reductase</fullName>
    </alternativeName>
    <alternativeName>
        <fullName evidence="9">2,5-diamino-6-ribitylamino-4(3H)-pyrimidinone 5'-phosphate synthase</fullName>
    </alternativeName>
</protein>
<dbReference type="EC" id="1.1.1.302" evidence="4"/>
<evidence type="ECO:0000256" key="12">
    <source>
        <dbReference type="ARBA" id="ARBA00049020"/>
    </source>
</evidence>
<accession>A0A8K0T7F7</accession>
<dbReference type="InterPro" id="IPR024072">
    <property type="entry name" value="DHFR-like_dom_sf"/>
</dbReference>
<evidence type="ECO:0000313" key="15">
    <source>
        <dbReference type="Proteomes" id="UP000813385"/>
    </source>
</evidence>
<dbReference type="GO" id="GO:0009231">
    <property type="term" value="P:riboflavin biosynthetic process"/>
    <property type="evidence" value="ECO:0007669"/>
    <property type="project" value="UniProtKB-KW"/>
</dbReference>
<dbReference type="Proteomes" id="UP000813385">
    <property type="component" value="Unassembled WGS sequence"/>
</dbReference>
<evidence type="ECO:0000256" key="5">
    <source>
        <dbReference type="ARBA" id="ARBA00015035"/>
    </source>
</evidence>
<dbReference type="Gene3D" id="3.40.430.10">
    <property type="entry name" value="Dihydrofolate Reductase, subunit A"/>
    <property type="match status" value="1"/>
</dbReference>
<keyword evidence="15" id="KW-1185">Reference proteome</keyword>
<evidence type="ECO:0000256" key="9">
    <source>
        <dbReference type="ARBA" id="ARBA00030073"/>
    </source>
</evidence>
<feature type="domain" description="Bacterial bifunctional deaminase-reductase C-terminal" evidence="13">
    <location>
        <begin position="66"/>
        <end position="291"/>
    </location>
</feature>
<dbReference type="InterPro" id="IPR050765">
    <property type="entry name" value="Riboflavin_Biosynth_HTPR"/>
</dbReference>
<evidence type="ECO:0000256" key="8">
    <source>
        <dbReference type="ARBA" id="ARBA00023002"/>
    </source>
</evidence>
<evidence type="ECO:0000256" key="3">
    <source>
        <dbReference type="ARBA" id="ARBA00009723"/>
    </source>
</evidence>
<name>A0A8K0T7F7_9PEZI</name>
<dbReference type="EMBL" id="JAGPXD010000005">
    <property type="protein sequence ID" value="KAH7353441.1"/>
    <property type="molecule type" value="Genomic_DNA"/>
</dbReference>
<dbReference type="Pfam" id="PF01872">
    <property type="entry name" value="RibD_C"/>
    <property type="match status" value="1"/>
</dbReference>
<reference evidence="14" key="1">
    <citation type="journal article" date="2021" name="Nat. Commun.">
        <title>Genetic determinants of endophytism in the Arabidopsis root mycobiome.</title>
        <authorList>
            <person name="Mesny F."/>
            <person name="Miyauchi S."/>
            <person name="Thiergart T."/>
            <person name="Pickel B."/>
            <person name="Atanasova L."/>
            <person name="Karlsson M."/>
            <person name="Huettel B."/>
            <person name="Barry K.W."/>
            <person name="Haridas S."/>
            <person name="Chen C."/>
            <person name="Bauer D."/>
            <person name="Andreopoulos W."/>
            <person name="Pangilinan J."/>
            <person name="LaButti K."/>
            <person name="Riley R."/>
            <person name="Lipzen A."/>
            <person name="Clum A."/>
            <person name="Drula E."/>
            <person name="Henrissat B."/>
            <person name="Kohler A."/>
            <person name="Grigoriev I.V."/>
            <person name="Martin F.M."/>
            <person name="Hacquard S."/>
        </authorList>
    </citation>
    <scope>NUCLEOTIDE SEQUENCE</scope>
    <source>
        <strain evidence="14">MPI-CAGE-AT-0016</strain>
    </source>
</reference>
<gene>
    <name evidence="14" type="ORF">B0T11DRAFT_286823</name>
</gene>
<comment type="function">
    <text evidence="1">Catalyzes an early step in riboflavin biosynthesis, the NADPH-dependent reduction of the ribose side chain of 2,5-diamino-6-ribosylamino-4(3H)-pyrimidinone 5'-phosphate, yielding 2,5-diamino-6-ribitylamino-4(3H)-pyrimidinone 5'-phosphate.</text>
</comment>
<evidence type="ECO:0000313" key="14">
    <source>
        <dbReference type="EMBL" id="KAH7353441.1"/>
    </source>
</evidence>
<evidence type="ECO:0000256" key="6">
    <source>
        <dbReference type="ARBA" id="ARBA00022619"/>
    </source>
</evidence>
<evidence type="ECO:0000256" key="2">
    <source>
        <dbReference type="ARBA" id="ARBA00005104"/>
    </source>
</evidence>